<evidence type="ECO:0000256" key="13">
    <source>
        <dbReference type="SAM" id="Phobius"/>
    </source>
</evidence>
<evidence type="ECO:0000256" key="5">
    <source>
        <dbReference type="ARBA" id="ARBA00022614"/>
    </source>
</evidence>
<dbReference type="FunFam" id="3.80.10.10:FF:000095">
    <property type="entry name" value="LRR receptor-like serine/threonine-protein kinase GSO1"/>
    <property type="match status" value="1"/>
</dbReference>
<proteinExistence type="inferred from homology"/>
<evidence type="ECO:0000256" key="12">
    <source>
        <dbReference type="ARBA" id="ARBA00023180"/>
    </source>
</evidence>
<keyword evidence="11" id="KW-0675">Receptor</keyword>
<keyword evidence="10 13" id="KW-0472">Membrane</keyword>
<evidence type="ECO:0000256" key="4">
    <source>
        <dbReference type="ARBA" id="ARBA00022475"/>
    </source>
</evidence>
<evidence type="ECO:0000256" key="8">
    <source>
        <dbReference type="ARBA" id="ARBA00022737"/>
    </source>
</evidence>
<dbReference type="EMBL" id="JBCGBO010000024">
    <property type="protein sequence ID" value="KAK9181877.1"/>
    <property type="molecule type" value="Genomic_DNA"/>
</dbReference>
<dbReference type="Proteomes" id="UP001428341">
    <property type="component" value="Unassembled WGS sequence"/>
</dbReference>
<evidence type="ECO:0000256" key="6">
    <source>
        <dbReference type="ARBA" id="ARBA00022692"/>
    </source>
</evidence>
<comment type="caution">
    <text evidence="14">The sequence shown here is derived from an EMBL/GenBank/DDBJ whole genome shotgun (WGS) entry which is preliminary data.</text>
</comment>
<evidence type="ECO:0000256" key="11">
    <source>
        <dbReference type="ARBA" id="ARBA00023170"/>
    </source>
</evidence>
<keyword evidence="7" id="KW-0732">Signal</keyword>
<evidence type="ECO:0000313" key="14">
    <source>
        <dbReference type="EMBL" id="KAK9181877.1"/>
    </source>
</evidence>
<dbReference type="PANTHER" id="PTHR48063:SF101">
    <property type="entry name" value="LRR RECEPTOR-LIKE SERINE_THREONINE-PROTEIN KINASE FLS2"/>
    <property type="match status" value="1"/>
</dbReference>
<dbReference type="AlphaFoldDB" id="A0AAP0LPQ1"/>
<keyword evidence="6 13" id="KW-0812">Transmembrane</keyword>
<sequence>MFIGSLSKLEYLDLFAASFSGPIPPLLGNLSRLQYHSLGYNKLLRAGNLDWISQLFSLRYLDLSGCNLSKSTDWLQEVDKIPSLKTLYLEKCDLQLQPTIPRSFSHLNSSPSLETLGLSYNNLTASIYPWLFNVSSNIVEIYLDSNHLKGSIPDALGHMISLRTLTLSDNELDGEIPKFFQNMFKLEGLSLRGNSLEGVISEHFFSKFSYLKLLDLANNFLVLEFSHDWIPPFQLNTISLASCKMGPHFPKWLQTQKHFSVLDISSAGISDSIPDWFSDTSHKLSDLNFSHNQMTGRFPNYISSMFILESPGVDLGSNHLEGPIPSLPSNAFYINLSKNKFSGPISFLCSFSGQNLVSLDLSSNLLSGKLPACWLQFNTLSILNLANNNFSGKIPNSFGYLQQMLTLSLHHNNFSRELPLLLKNFTHLRVVALEENSISGNIPAWIGESLLNLVVLNLRSNRFYGNIPFQLCHLADIQILDLSLNNISGHIPKCFNNFTAMTQERSYNSSAITFGYAVASHTTMLPVHIFFYIVLLTWKGSEYEYKNTLGLVRSVDLSSNKLGGEVPEEIMDLVGLIGLNLSRNNLTGHITPKIGQLQSLDFLDLSRNQFSGGIPSSLSQVNRLSVMDLSHNNLSRKIPTGTQLQGFNASVYAGNPELCGLPLPNKCWDEESAPGPAVTKGRDIADTSEDEDQFITLGFFVTLILGFIVGFWGVCGTLLLNNSWKHCFYNFLTVTKDWLYVTAVVNIGKIQQKMRS</sequence>
<keyword evidence="5" id="KW-0433">Leucine-rich repeat</keyword>
<evidence type="ECO:0000256" key="9">
    <source>
        <dbReference type="ARBA" id="ARBA00022989"/>
    </source>
</evidence>
<evidence type="ECO:0000256" key="2">
    <source>
        <dbReference type="ARBA" id="ARBA00004479"/>
    </source>
</evidence>
<keyword evidence="12" id="KW-0325">Glycoprotein</keyword>
<organism evidence="14 15">
    <name type="scientific">Citrus x changshan-huyou</name>
    <dbReference type="NCBI Taxonomy" id="2935761"/>
    <lineage>
        <taxon>Eukaryota</taxon>
        <taxon>Viridiplantae</taxon>
        <taxon>Streptophyta</taxon>
        <taxon>Embryophyta</taxon>
        <taxon>Tracheophyta</taxon>
        <taxon>Spermatophyta</taxon>
        <taxon>Magnoliopsida</taxon>
        <taxon>eudicotyledons</taxon>
        <taxon>Gunneridae</taxon>
        <taxon>Pentapetalae</taxon>
        <taxon>rosids</taxon>
        <taxon>malvids</taxon>
        <taxon>Sapindales</taxon>
        <taxon>Rutaceae</taxon>
        <taxon>Aurantioideae</taxon>
        <taxon>Citrus</taxon>
    </lineage>
</organism>
<evidence type="ECO:0000256" key="3">
    <source>
        <dbReference type="ARBA" id="ARBA00009592"/>
    </source>
</evidence>
<protein>
    <submittedName>
        <fullName evidence="14">Uncharacterized protein</fullName>
    </submittedName>
</protein>
<dbReference type="GO" id="GO:0005886">
    <property type="term" value="C:plasma membrane"/>
    <property type="evidence" value="ECO:0007669"/>
    <property type="project" value="UniProtKB-SubCell"/>
</dbReference>
<keyword evidence="9 13" id="KW-1133">Transmembrane helix</keyword>
<keyword evidence="15" id="KW-1185">Reference proteome</keyword>
<dbReference type="InterPro" id="IPR032675">
    <property type="entry name" value="LRR_dom_sf"/>
</dbReference>
<keyword evidence="4" id="KW-1003">Cell membrane</keyword>
<dbReference type="Gene3D" id="3.80.10.10">
    <property type="entry name" value="Ribonuclease Inhibitor"/>
    <property type="match status" value="3"/>
</dbReference>
<dbReference type="FunFam" id="3.80.10.10:FF:000213">
    <property type="entry name" value="Tyrosine-sulfated glycopeptide receptor 1"/>
    <property type="match status" value="1"/>
</dbReference>
<reference evidence="14 15" key="1">
    <citation type="submission" date="2024-05" db="EMBL/GenBank/DDBJ databases">
        <title>Haplotype-resolved chromosome-level genome assembly of Huyou (Citrus changshanensis).</title>
        <authorList>
            <person name="Miao C."/>
            <person name="Chen W."/>
            <person name="Wu Y."/>
            <person name="Wang L."/>
            <person name="Zhao S."/>
            <person name="Grierson D."/>
            <person name="Xu C."/>
            <person name="Chen K."/>
        </authorList>
    </citation>
    <scope>NUCLEOTIDE SEQUENCE [LARGE SCALE GENOMIC DNA]</scope>
    <source>
        <strain evidence="14">01-14</strain>
        <tissue evidence="14">Leaf</tissue>
    </source>
</reference>
<dbReference type="SUPFAM" id="SSF52047">
    <property type="entry name" value="RNI-like"/>
    <property type="match status" value="1"/>
</dbReference>
<gene>
    <name evidence="14" type="ORF">WN944_025018</name>
</gene>
<evidence type="ECO:0000256" key="7">
    <source>
        <dbReference type="ARBA" id="ARBA00022729"/>
    </source>
</evidence>
<dbReference type="InterPro" id="IPR046956">
    <property type="entry name" value="RLP23-like"/>
</dbReference>
<comment type="similarity">
    <text evidence="3">Belongs to the RLP family.</text>
</comment>
<name>A0AAP0LPQ1_9ROSI</name>
<dbReference type="SUPFAM" id="SSF52058">
    <property type="entry name" value="L domain-like"/>
    <property type="match status" value="1"/>
</dbReference>
<evidence type="ECO:0000256" key="10">
    <source>
        <dbReference type="ARBA" id="ARBA00023136"/>
    </source>
</evidence>
<comment type="subcellular location">
    <subcellularLocation>
        <location evidence="1">Cell membrane</location>
    </subcellularLocation>
    <subcellularLocation>
        <location evidence="2">Membrane</location>
        <topology evidence="2">Single-pass type I membrane protein</topology>
    </subcellularLocation>
</comment>
<evidence type="ECO:0000313" key="15">
    <source>
        <dbReference type="Proteomes" id="UP001428341"/>
    </source>
</evidence>
<accession>A0AAP0LPQ1</accession>
<keyword evidence="8" id="KW-0677">Repeat</keyword>
<dbReference type="InterPro" id="IPR001611">
    <property type="entry name" value="Leu-rich_rpt"/>
</dbReference>
<dbReference type="Pfam" id="PF13855">
    <property type="entry name" value="LRR_8"/>
    <property type="match status" value="1"/>
</dbReference>
<evidence type="ECO:0000256" key="1">
    <source>
        <dbReference type="ARBA" id="ARBA00004236"/>
    </source>
</evidence>
<dbReference type="Pfam" id="PF00560">
    <property type="entry name" value="LRR_1"/>
    <property type="match status" value="6"/>
</dbReference>
<dbReference type="PANTHER" id="PTHR48063">
    <property type="entry name" value="LRR RECEPTOR-LIKE KINASE"/>
    <property type="match status" value="1"/>
</dbReference>
<feature type="transmembrane region" description="Helical" evidence="13">
    <location>
        <begin position="694"/>
        <end position="720"/>
    </location>
</feature>